<evidence type="ECO:0000313" key="1">
    <source>
        <dbReference type="EMBL" id="CBI39374.3"/>
    </source>
</evidence>
<sequence>MGLGLKTFIISHTLLILARTNIQFLNLKTITLLFWKERLLLSLLTFSKIMGYRLKDLPICSNHTWIPWEITEQQIKILETFQSQIGNLALIDFYEHDHHNMKEKK</sequence>
<organism evidence="1 2">
    <name type="scientific">Vitis vinifera</name>
    <name type="common">Grape</name>
    <dbReference type="NCBI Taxonomy" id="29760"/>
    <lineage>
        <taxon>Eukaryota</taxon>
        <taxon>Viridiplantae</taxon>
        <taxon>Streptophyta</taxon>
        <taxon>Embryophyta</taxon>
        <taxon>Tracheophyta</taxon>
        <taxon>Spermatophyta</taxon>
        <taxon>Magnoliopsida</taxon>
        <taxon>eudicotyledons</taxon>
        <taxon>Gunneridae</taxon>
        <taxon>Pentapetalae</taxon>
        <taxon>rosids</taxon>
        <taxon>Vitales</taxon>
        <taxon>Vitaceae</taxon>
        <taxon>Viteae</taxon>
        <taxon>Vitis</taxon>
    </lineage>
</organism>
<dbReference type="Proteomes" id="UP000009183">
    <property type="component" value="Chromosome 5"/>
</dbReference>
<dbReference type="InParanoid" id="D7U9G0"/>
<accession>D7U9G0</accession>
<dbReference type="HOGENOM" id="CLU_2241563_0_0_1"/>
<evidence type="ECO:0000313" key="2">
    <source>
        <dbReference type="Proteomes" id="UP000009183"/>
    </source>
</evidence>
<name>D7U9G0_VITVI</name>
<keyword evidence="2" id="KW-1185">Reference proteome</keyword>
<dbReference type="PaxDb" id="29760-VIT_05s0062g00050.t01"/>
<dbReference type="EMBL" id="FN596745">
    <property type="protein sequence ID" value="CBI39374.3"/>
    <property type="molecule type" value="Genomic_DNA"/>
</dbReference>
<protein>
    <submittedName>
        <fullName evidence="1">Uncharacterized protein</fullName>
    </submittedName>
</protein>
<reference evidence="2" key="1">
    <citation type="journal article" date="2007" name="Nature">
        <title>The grapevine genome sequence suggests ancestral hexaploidization in major angiosperm phyla.</title>
        <authorList>
            <consortium name="The French-Italian Public Consortium for Grapevine Genome Characterization."/>
            <person name="Jaillon O."/>
            <person name="Aury J.-M."/>
            <person name="Noel B."/>
            <person name="Policriti A."/>
            <person name="Clepet C."/>
            <person name="Casagrande A."/>
            <person name="Choisne N."/>
            <person name="Aubourg S."/>
            <person name="Vitulo N."/>
            <person name="Jubin C."/>
            <person name="Vezzi A."/>
            <person name="Legeai F."/>
            <person name="Hugueney P."/>
            <person name="Dasilva C."/>
            <person name="Horner D."/>
            <person name="Mica E."/>
            <person name="Jublot D."/>
            <person name="Poulain J."/>
            <person name="Bruyere C."/>
            <person name="Billault A."/>
            <person name="Segurens B."/>
            <person name="Gouyvenoux M."/>
            <person name="Ugarte E."/>
            <person name="Cattonaro F."/>
            <person name="Anthouard V."/>
            <person name="Vico V."/>
            <person name="Del Fabbro C."/>
            <person name="Alaux M."/>
            <person name="Di Gaspero G."/>
            <person name="Dumas V."/>
            <person name="Felice N."/>
            <person name="Paillard S."/>
            <person name="Juman I."/>
            <person name="Moroldo M."/>
            <person name="Scalabrin S."/>
            <person name="Canaguier A."/>
            <person name="Le Clainche I."/>
            <person name="Malacrida G."/>
            <person name="Durand E."/>
            <person name="Pesole G."/>
            <person name="Laucou V."/>
            <person name="Chatelet P."/>
            <person name="Merdinoglu D."/>
            <person name="Delledonne M."/>
            <person name="Pezzotti M."/>
            <person name="Lecharny A."/>
            <person name="Scarpelli C."/>
            <person name="Artiguenave F."/>
            <person name="Pe M.E."/>
            <person name="Valle G."/>
            <person name="Morgante M."/>
            <person name="Caboche M."/>
            <person name="Adam-Blondon A.-F."/>
            <person name="Weissenbach J."/>
            <person name="Quetier F."/>
            <person name="Wincker P."/>
        </authorList>
    </citation>
    <scope>NUCLEOTIDE SEQUENCE [LARGE SCALE GENOMIC DNA]</scope>
    <source>
        <strain evidence="2">cv. Pinot noir / PN40024</strain>
    </source>
</reference>
<dbReference type="AlphaFoldDB" id="D7U9G0"/>
<gene>
    <name evidence="1" type="ordered locus">VIT_05s0062g00050</name>
</gene>
<proteinExistence type="predicted"/>